<protein>
    <submittedName>
        <fullName evidence="7">ABC transporter permease</fullName>
    </submittedName>
</protein>
<feature type="transmembrane region" description="Helical" evidence="6">
    <location>
        <begin position="223"/>
        <end position="240"/>
    </location>
</feature>
<accession>A0ABV0BI37</accession>
<keyword evidence="5 6" id="KW-0472">Membrane</keyword>
<dbReference type="PANTHER" id="PTHR32196">
    <property type="entry name" value="ABC TRANSPORTER PERMEASE PROTEIN YPHD-RELATED-RELATED"/>
    <property type="match status" value="1"/>
</dbReference>
<evidence type="ECO:0000256" key="3">
    <source>
        <dbReference type="ARBA" id="ARBA00022692"/>
    </source>
</evidence>
<dbReference type="RefSeq" id="WP_346335467.1">
    <property type="nucleotide sequence ID" value="NZ_JBBYXI010000001.1"/>
</dbReference>
<dbReference type="EMBL" id="JBBYXI010000001">
    <property type="protein sequence ID" value="MEN3929467.1"/>
    <property type="molecule type" value="Genomic_DNA"/>
</dbReference>
<feature type="transmembrane region" description="Helical" evidence="6">
    <location>
        <begin position="174"/>
        <end position="192"/>
    </location>
</feature>
<proteinExistence type="predicted"/>
<feature type="transmembrane region" description="Helical" evidence="6">
    <location>
        <begin position="12"/>
        <end position="32"/>
    </location>
</feature>
<evidence type="ECO:0000256" key="2">
    <source>
        <dbReference type="ARBA" id="ARBA00022475"/>
    </source>
</evidence>
<keyword evidence="2" id="KW-1003">Cell membrane</keyword>
<keyword evidence="8" id="KW-1185">Reference proteome</keyword>
<dbReference type="Proteomes" id="UP001418637">
    <property type="component" value="Unassembled WGS sequence"/>
</dbReference>
<dbReference type="Pfam" id="PF02653">
    <property type="entry name" value="BPD_transp_2"/>
    <property type="match status" value="1"/>
</dbReference>
<evidence type="ECO:0000256" key="4">
    <source>
        <dbReference type="ARBA" id="ARBA00022989"/>
    </source>
</evidence>
<comment type="subcellular location">
    <subcellularLocation>
        <location evidence="1">Cell membrane</location>
        <topology evidence="1">Multi-pass membrane protein</topology>
    </subcellularLocation>
</comment>
<dbReference type="PANTHER" id="PTHR32196:SF72">
    <property type="entry name" value="RIBOSE IMPORT PERMEASE PROTEIN RBSC"/>
    <property type="match status" value="1"/>
</dbReference>
<feature type="transmembrane region" description="Helical" evidence="6">
    <location>
        <begin position="260"/>
        <end position="289"/>
    </location>
</feature>
<name>A0ABV0BI37_9HYPH</name>
<comment type="caution">
    <text evidence="7">The sequence shown here is derived from an EMBL/GenBank/DDBJ whole genome shotgun (WGS) entry which is preliminary data.</text>
</comment>
<organism evidence="7 8">
    <name type="scientific">Hohaiivirga grylli</name>
    <dbReference type="NCBI Taxonomy" id="3133970"/>
    <lineage>
        <taxon>Bacteria</taxon>
        <taxon>Pseudomonadati</taxon>
        <taxon>Pseudomonadota</taxon>
        <taxon>Alphaproteobacteria</taxon>
        <taxon>Hyphomicrobiales</taxon>
        <taxon>Methylobacteriaceae</taxon>
        <taxon>Hohaiivirga</taxon>
    </lineage>
</organism>
<sequence>MNRLTSNPSFKAMLRQYGGLILALVALCLFFSYQHGAFFSVSNFVNIMIQVTVVAIAAFGMTYVILLGDIDLSVGSMIAVAGMVAAQCFISGFGFMSTLAITLFAGLVMGAINGMLVAKLSLPAFIVTLATMGIYRGAVSLPTQGKPARIDDEMWYIIGNEGISLQPIGIDFEIPYMVVILAVVFILNALLLSKTVFGRRTYLMGGNREAAVYSGIKVDRIRIIIFMLCGLMAAISGVILSARLGSAQVNAGQGYELDAIAAAVLGGTSLAGGAGTMVGTLLGAILIGVINNGMSLMNVEYFYQLIAKGIVIILAVYLDVRSKKART</sequence>
<evidence type="ECO:0000313" key="7">
    <source>
        <dbReference type="EMBL" id="MEN3929467.1"/>
    </source>
</evidence>
<keyword evidence="4 6" id="KW-1133">Transmembrane helix</keyword>
<reference evidence="7 8" key="1">
    <citation type="submission" date="2024-04" db="EMBL/GenBank/DDBJ databases">
        <title>A novel species isolated from cricket.</title>
        <authorList>
            <person name="Wang H.-C."/>
        </authorList>
    </citation>
    <scope>NUCLEOTIDE SEQUENCE [LARGE SCALE GENOMIC DNA]</scope>
    <source>
        <strain evidence="7 8">WL0021</strain>
    </source>
</reference>
<evidence type="ECO:0000313" key="8">
    <source>
        <dbReference type="Proteomes" id="UP001418637"/>
    </source>
</evidence>
<feature type="transmembrane region" description="Helical" evidence="6">
    <location>
        <begin position="301"/>
        <end position="318"/>
    </location>
</feature>
<evidence type="ECO:0000256" key="5">
    <source>
        <dbReference type="ARBA" id="ARBA00023136"/>
    </source>
</evidence>
<dbReference type="InterPro" id="IPR001851">
    <property type="entry name" value="ABC_transp_permease"/>
</dbReference>
<gene>
    <name evidence="7" type="ORF">WJT86_00155</name>
</gene>
<evidence type="ECO:0000256" key="6">
    <source>
        <dbReference type="SAM" id="Phobius"/>
    </source>
</evidence>
<evidence type="ECO:0000256" key="1">
    <source>
        <dbReference type="ARBA" id="ARBA00004651"/>
    </source>
</evidence>
<feature type="transmembrane region" description="Helical" evidence="6">
    <location>
        <begin position="116"/>
        <end position="135"/>
    </location>
</feature>
<keyword evidence="3 6" id="KW-0812">Transmembrane</keyword>
<dbReference type="CDD" id="cd06579">
    <property type="entry name" value="TM_PBP1_transp_AraH_like"/>
    <property type="match status" value="1"/>
</dbReference>
<feature type="transmembrane region" description="Helical" evidence="6">
    <location>
        <begin position="78"/>
        <end position="104"/>
    </location>
</feature>
<feature type="transmembrane region" description="Helical" evidence="6">
    <location>
        <begin position="44"/>
        <end position="66"/>
    </location>
</feature>